<dbReference type="InterPro" id="IPR036237">
    <property type="entry name" value="Xyl_isomerase-like_sf"/>
</dbReference>
<name>A0A419EWV7_9BACT</name>
<comment type="caution">
    <text evidence="2">The sequence shown here is derived from an EMBL/GenBank/DDBJ whole genome shotgun (WGS) entry which is preliminary data.</text>
</comment>
<sequence>MEGWNMKFAVGLWAYGKTGDRFLLGGYKDDVALADRLKRVTANGNIRAVELNYPGDVNASNAAEVGKLIHGAGLAVAMVGADLTGDRIWQFGSLTSKSAEIRQKALERCVATADVARSLKCDRINLWLGQDGFDYCFQSRYPEAWARLVEAVSRLASEVADVKVCIEYKPKEPRTHSLVNSAAKALLLCRETGKSNVGVTIDVGHSFNAGENTAEAACLLGEKLFHLHLNDNYRTWDDDLAVGSVHTLEFIELLYWLRNIGYDGYYSLDVFPYREEPERVVEESIEFLKAAADLVEKVGMDTIAEKIERNDTLAVQSLIRKAMFGGLH</sequence>
<dbReference type="Gene3D" id="3.20.20.150">
    <property type="entry name" value="Divalent-metal-dependent TIM barrel enzymes"/>
    <property type="match status" value="1"/>
</dbReference>
<evidence type="ECO:0000313" key="3">
    <source>
        <dbReference type="Proteomes" id="UP000285961"/>
    </source>
</evidence>
<dbReference type="PANTHER" id="PTHR12110">
    <property type="entry name" value="HYDROXYPYRUVATE ISOMERASE"/>
    <property type="match status" value="1"/>
</dbReference>
<feature type="domain" description="Xylose isomerase-like TIM barrel" evidence="1">
    <location>
        <begin position="47"/>
        <end position="290"/>
    </location>
</feature>
<dbReference type="AlphaFoldDB" id="A0A419EWV7"/>
<dbReference type="Proteomes" id="UP000285961">
    <property type="component" value="Unassembled WGS sequence"/>
</dbReference>
<dbReference type="Pfam" id="PF01261">
    <property type="entry name" value="AP_endonuc_2"/>
    <property type="match status" value="1"/>
</dbReference>
<dbReference type="InterPro" id="IPR050312">
    <property type="entry name" value="IolE/XylAMocC-like"/>
</dbReference>
<keyword evidence="2" id="KW-0413">Isomerase</keyword>
<evidence type="ECO:0000259" key="1">
    <source>
        <dbReference type="Pfam" id="PF01261"/>
    </source>
</evidence>
<accession>A0A419EWV7</accession>
<dbReference type="InterPro" id="IPR013022">
    <property type="entry name" value="Xyl_isomerase-like_TIM-brl"/>
</dbReference>
<protein>
    <submittedName>
        <fullName evidence="2">Sugar phosphate isomerase/epimerase</fullName>
    </submittedName>
</protein>
<reference evidence="2 3" key="1">
    <citation type="journal article" date="2017" name="ISME J.">
        <title>Energy and carbon metabolisms in a deep terrestrial subsurface fluid microbial community.</title>
        <authorList>
            <person name="Momper L."/>
            <person name="Jungbluth S.P."/>
            <person name="Lee M.D."/>
            <person name="Amend J.P."/>
        </authorList>
    </citation>
    <scope>NUCLEOTIDE SEQUENCE [LARGE SCALE GENOMIC DNA]</scope>
    <source>
        <strain evidence="2">SURF_17</strain>
    </source>
</reference>
<gene>
    <name evidence="2" type="ORF">C4532_11515</name>
</gene>
<dbReference type="EMBL" id="QZKI01000085">
    <property type="protein sequence ID" value="RJP69190.1"/>
    <property type="molecule type" value="Genomic_DNA"/>
</dbReference>
<dbReference type="GO" id="GO:0016853">
    <property type="term" value="F:isomerase activity"/>
    <property type="evidence" value="ECO:0007669"/>
    <property type="project" value="UniProtKB-KW"/>
</dbReference>
<organism evidence="2 3">
    <name type="scientific">Candidatus Abyssobacteria bacterium SURF_17</name>
    <dbReference type="NCBI Taxonomy" id="2093361"/>
    <lineage>
        <taxon>Bacteria</taxon>
        <taxon>Pseudomonadati</taxon>
        <taxon>Candidatus Hydrogenedentota</taxon>
        <taxon>Candidatus Abyssobacteria</taxon>
    </lineage>
</organism>
<evidence type="ECO:0000313" key="2">
    <source>
        <dbReference type="EMBL" id="RJP69190.1"/>
    </source>
</evidence>
<proteinExistence type="predicted"/>
<dbReference type="SUPFAM" id="SSF51658">
    <property type="entry name" value="Xylose isomerase-like"/>
    <property type="match status" value="1"/>
</dbReference>